<sequence length="307" mass="33011">MSLTRTPLAAISFDDSAGKHIRVYYQATNGDIKEAFFDEATNWAPRPQNTVGVGAKLNTGIAAVHYGPGAAIHVFYLGADSKIIERYTDGNGSWVQGQLSGLFKAAPYSRIAAVNQTKQNPTIHIYYQDTTNKLREIIWNGAWVEGTAKLPVALVGTSIAANVDFDPTHANQIWLYYQAADLTLKEQWFSGKNDEWSAGTFKATNVYPPGASLSAALWGSTPTFDRVAAVDENNQVGITACNGPWLPTANLGQETITWSDVVIISVAGGSQPASALRLFYQQAGGNIAELASSDGNSWSFVTSNILA</sequence>
<evidence type="ECO:0000313" key="1">
    <source>
        <dbReference type="EMBL" id="TFK63746.1"/>
    </source>
</evidence>
<reference evidence="1 2" key="1">
    <citation type="journal article" date="2019" name="Nat. Ecol. Evol.">
        <title>Megaphylogeny resolves global patterns of mushroom evolution.</title>
        <authorList>
            <person name="Varga T."/>
            <person name="Krizsan K."/>
            <person name="Foldi C."/>
            <person name="Dima B."/>
            <person name="Sanchez-Garcia M."/>
            <person name="Sanchez-Ramirez S."/>
            <person name="Szollosi G.J."/>
            <person name="Szarkandi J.G."/>
            <person name="Papp V."/>
            <person name="Albert L."/>
            <person name="Andreopoulos W."/>
            <person name="Angelini C."/>
            <person name="Antonin V."/>
            <person name="Barry K.W."/>
            <person name="Bougher N.L."/>
            <person name="Buchanan P."/>
            <person name="Buyck B."/>
            <person name="Bense V."/>
            <person name="Catcheside P."/>
            <person name="Chovatia M."/>
            <person name="Cooper J."/>
            <person name="Damon W."/>
            <person name="Desjardin D."/>
            <person name="Finy P."/>
            <person name="Geml J."/>
            <person name="Haridas S."/>
            <person name="Hughes K."/>
            <person name="Justo A."/>
            <person name="Karasinski D."/>
            <person name="Kautmanova I."/>
            <person name="Kiss B."/>
            <person name="Kocsube S."/>
            <person name="Kotiranta H."/>
            <person name="LaButti K.M."/>
            <person name="Lechner B.E."/>
            <person name="Liimatainen K."/>
            <person name="Lipzen A."/>
            <person name="Lukacs Z."/>
            <person name="Mihaltcheva S."/>
            <person name="Morgado L.N."/>
            <person name="Niskanen T."/>
            <person name="Noordeloos M.E."/>
            <person name="Ohm R.A."/>
            <person name="Ortiz-Santana B."/>
            <person name="Ovrebo C."/>
            <person name="Racz N."/>
            <person name="Riley R."/>
            <person name="Savchenko A."/>
            <person name="Shiryaev A."/>
            <person name="Soop K."/>
            <person name="Spirin V."/>
            <person name="Szebenyi C."/>
            <person name="Tomsovsky M."/>
            <person name="Tulloss R.E."/>
            <person name="Uehling J."/>
            <person name="Grigoriev I.V."/>
            <person name="Vagvolgyi C."/>
            <person name="Papp T."/>
            <person name="Martin F.M."/>
            <person name="Miettinen O."/>
            <person name="Hibbett D.S."/>
            <person name="Nagy L.G."/>
        </authorList>
    </citation>
    <scope>NUCLEOTIDE SEQUENCE [LARGE SCALE GENOMIC DNA]</scope>
    <source>
        <strain evidence="1 2">NL-1719</strain>
    </source>
</reference>
<gene>
    <name evidence="1" type="ORF">BDN72DRAFT_881929</name>
</gene>
<dbReference type="EMBL" id="ML208507">
    <property type="protein sequence ID" value="TFK63746.1"/>
    <property type="molecule type" value="Genomic_DNA"/>
</dbReference>
<dbReference type="Proteomes" id="UP000308600">
    <property type="component" value="Unassembled WGS sequence"/>
</dbReference>
<name>A0ACD3ADZ3_9AGAR</name>
<protein>
    <submittedName>
        <fullName evidence="1">Fucose-specific lectin</fullName>
    </submittedName>
</protein>
<organism evidence="1 2">
    <name type="scientific">Pluteus cervinus</name>
    <dbReference type="NCBI Taxonomy" id="181527"/>
    <lineage>
        <taxon>Eukaryota</taxon>
        <taxon>Fungi</taxon>
        <taxon>Dikarya</taxon>
        <taxon>Basidiomycota</taxon>
        <taxon>Agaricomycotina</taxon>
        <taxon>Agaricomycetes</taxon>
        <taxon>Agaricomycetidae</taxon>
        <taxon>Agaricales</taxon>
        <taxon>Pluteineae</taxon>
        <taxon>Pluteaceae</taxon>
        <taxon>Pluteus</taxon>
    </lineage>
</organism>
<accession>A0ACD3ADZ3</accession>
<proteinExistence type="predicted"/>
<evidence type="ECO:0000313" key="2">
    <source>
        <dbReference type="Proteomes" id="UP000308600"/>
    </source>
</evidence>
<keyword evidence="2" id="KW-1185">Reference proteome</keyword>